<evidence type="ECO:0000256" key="1">
    <source>
        <dbReference type="SAM" id="Coils"/>
    </source>
</evidence>
<evidence type="ECO:0000256" key="2">
    <source>
        <dbReference type="SAM" id="MobiDB-lite"/>
    </source>
</evidence>
<evidence type="ECO:0000313" key="4">
    <source>
        <dbReference type="Proteomes" id="UP000198339"/>
    </source>
</evidence>
<dbReference type="AlphaFoldDB" id="A0A239KQA3"/>
<feature type="region of interest" description="Disordered" evidence="2">
    <location>
        <begin position="170"/>
        <end position="196"/>
    </location>
</feature>
<feature type="compositionally biased region" description="Low complexity" evidence="2">
    <location>
        <begin position="9"/>
        <end position="22"/>
    </location>
</feature>
<sequence length="260" mass="28277">MASNPVFPDAPAWPAAKAGPAPIGHNSAPLEERIPEEFRAALLEERPDFMQKLDDMLGAGDPNSEAYRPGAVQRAKCVDADTMARCASLVGLLRAAEKHVGEVHKVMKQPYLDGGRLVDGQKNAIVARIQSGRQRVEEMQAAYAREQRQAELKRLAEEAEQRRKLEALAQENGLEDAVPPPPEPAPVKRQPLRSDDGATVSTTTVLVPTVTDYAKAFRHVKNDAKVREAIDAAIARLVKATKAKELAGVTITEDVAVNNR</sequence>
<dbReference type="OrthoDB" id="7594164at2"/>
<proteinExistence type="predicted"/>
<reference evidence="3 4" key="1">
    <citation type="submission" date="2017-06" db="EMBL/GenBank/DDBJ databases">
        <authorList>
            <person name="Kim H.J."/>
            <person name="Triplett B.A."/>
        </authorList>
    </citation>
    <scope>NUCLEOTIDE SEQUENCE [LARGE SCALE GENOMIC DNA]</scope>
    <source>
        <strain evidence="3 4">DS15</strain>
    </source>
</reference>
<organism evidence="3 4">
    <name type="scientific">Sphingopyxis indica</name>
    <dbReference type="NCBI Taxonomy" id="436663"/>
    <lineage>
        <taxon>Bacteria</taxon>
        <taxon>Pseudomonadati</taxon>
        <taxon>Pseudomonadota</taxon>
        <taxon>Alphaproteobacteria</taxon>
        <taxon>Sphingomonadales</taxon>
        <taxon>Sphingomonadaceae</taxon>
        <taxon>Sphingopyxis</taxon>
    </lineage>
</organism>
<keyword evidence="1" id="KW-0175">Coiled coil</keyword>
<dbReference type="Proteomes" id="UP000198339">
    <property type="component" value="Unassembled WGS sequence"/>
</dbReference>
<keyword evidence="4" id="KW-1185">Reference proteome</keyword>
<dbReference type="EMBL" id="FZPA01000015">
    <property type="protein sequence ID" value="SNT20190.1"/>
    <property type="molecule type" value="Genomic_DNA"/>
</dbReference>
<gene>
    <name evidence="3" type="ORF">SAMN06295955_11598</name>
</gene>
<evidence type="ECO:0000313" key="3">
    <source>
        <dbReference type="EMBL" id="SNT20190.1"/>
    </source>
</evidence>
<name>A0A239KQA3_9SPHN</name>
<dbReference type="RefSeq" id="WP_089217106.1">
    <property type="nucleotide sequence ID" value="NZ_FZPA01000015.1"/>
</dbReference>
<protein>
    <submittedName>
        <fullName evidence="3">Uncharacterized protein</fullName>
    </submittedName>
</protein>
<feature type="region of interest" description="Disordered" evidence="2">
    <location>
        <begin position="1"/>
        <end position="31"/>
    </location>
</feature>
<accession>A0A239KQA3</accession>
<feature type="coiled-coil region" evidence="1">
    <location>
        <begin position="129"/>
        <end position="168"/>
    </location>
</feature>